<evidence type="ECO:0000313" key="6">
    <source>
        <dbReference type="EMBL" id="RUQ84334.1"/>
    </source>
</evidence>
<dbReference type="Proteomes" id="UP000268291">
    <property type="component" value="Unassembled WGS sequence"/>
</dbReference>
<dbReference type="InterPro" id="IPR036388">
    <property type="entry name" value="WH-like_DNA-bd_sf"/>
</dbReference>
<evidence type="ECO:0000256" key="3">
    <source>
        <dbReference type="ARBA" id="ARBA00023163"/>
    </source>
</evidence>
<evidence type="ECO:0000259" key="4">
    <source>
        <dbReference type="PROSITE" id="PS50956"/>
    </source>
</evidence>
<dbReference type="InterPro" id="IPR036390">
    <property type="entry name" value="WH_DNA-bd_sf"/>
</dbReference>
<dbReference type="GO" id="GO:0005829">
    <property type="term" value="C:cytosol"/>
    <property type="evidence" value="ECO:0007669"/>
    <property type="project" value="TreeGrafter"/>
</dbReference>
<dbReference type="PROSITE" id="PS00519">
    <property type="entry name" value="HTH_ASNC_1"/>
    <property type="match status" value="1"/>
</dbReference>
<dbReference type="EMBL" id="RZGY01000003">
    <property type="protein sequence ID" value="RUQ84334.1"/>
    <property type="molecule type" value="Genomic_DNA"/>
</dbReference>
<dbReference type="PANTHER" id="PTHR30154">
    <property type="entry name" value="LEUCINE-RESPONSIVE REGULATORY PROTEIN"/>
    <property type="match status" value="1"/>
</dbReference>
<dbReference type="InterPro" id="IPR011991">
    <property type="entry name" value="ArsR-like_HTH"/>
</dbReference>
<keyword evidence="1" id="KW-0805">Transcription regulation</keyword>
<dbReference type="EMBL" id="PYAU01000001">
    <property type="protein sequence ID" value="PSL36829.1"/>
    <property type="molecule type" value="Genomic_DNA"/>
</dbReference>
<evidence type="ECO:0000313" key="8">
    <source>
        <dbReference type="Proteomes" id="UP000268291"/>
    </source>
</evidence>
<dbReference type="Pfam" id="PF13412">
    <property type="entry name" value="HTH_24"/>
    <property type="match status" value="1"/>
</dbReference>
<organism evidence="5 7">
    <name type="scientific">Labedella gwakjiensis</name>
    <dbReference type="NCBI Taxonomy" id="390269"/>
    <lineage>
        <taxon>Bacteria</taxon>
        <taxon>Bacillati</taxon>
        <taxon>Actinomycetota</taxon>
        <taxon>Actinomycetes</taxon>
        <taxon>Micrococcales</taxon>
        <taxon>Microbacteriaceae</taxon>
        <taxon>Labedella</taxon>
    </lineage>
</organism>
<dbReference type="Pfam" id="PF01037">
    <property type="entry name" value="AsnC_trans_reg"/>
    <property type="match status" value="1"/>
</dbReference>
<proteinExistence type="predicted"/>
<dbReference type="SMART" id="SM00344">
    <property type="entry name" value="HTH_ASNC"/>
    <property type="match status" value="1"/>
</dbReference>
<evidence type="ECO:0000313" key="7">
    <source>
        <dbReference type="Proteomes" id="UP000241203"/>
    </source>
</evidence>
<keyword evidence="2" id="KW-0238">DNA-binding</keyword>
<dbReference type="PANTHER" id="PTHR30154:SF34">
    <property type="entry name" value="TRANSCRIPTIONAL REGULATOR AZLB"/>
    <property type="match status" value="1"/>
</dbReference>
<keyword evidence="3" id="KW-0804">Transcription</keyword>
<dbReference type="InterPro" id="IPR019888">
    <property type="entry name" value="Tscrpt_reg_AsnC-like"/>
</dbReference>
<reference evidence="6 8" key="2">
    <citation type="submission" date="2018-12" db="EMBL/GenBank/DDBJ databases">
        <authorList>
            <person name="hu s."/>
            <person name="Xu Y."/>
            <person name="Xu B."/>
            <person name="Li F."/>
        </authorList>
    </citation>
    <scope>NUCLEOTIDE SEQUENCE [LARGE SCALE GENOMIC DNA]</scope>
    <source>
        <strain evidence="6 8">KSW2-17</strain>
    </source>
</reference>
<name>A0A2P8GS79_9MICO</name>
<dbReference type="CDD" id="cd00090">
    <property type="entry name" value="HTH_ARSR"/>
    <property type="match status" value="1"/>
</dbReference>
<dbReference type="PRINTS" id="PR00033">
    <property type="entry name" value="HTHASNC"/>
</dbReference>
<sequence>MDAIDRAIIDQLRRDCRQSNLELAAAVGLTPSPCLRRVRRLEEEGVITGYHADFAPSAVDRGFEVLVSIELADQSPDTTTRFESELTSHREVVEARRMFGSPDFEVVVATRDLAAYETFMRRSLLTLPGLGRLVSRFPMVVIKADSPSRARAI</sequence>
<evidence type="ECO:0000256" key="1">
    <source>
        <dbReference type="ARBA" id="ARBA00023015"/>
    </source>
</evidence>
<dbReference type="InterPro" id="IPR000485">
    <property type="entry name" value="AsnC-type_HTH_dom"/>
</dbReference>
<dbReference type="Gene3D" id="1.10.10.10">
    <property type="entry name" value="Winged helix-like DNA-binding domain superfamily/Winged helix DNA-binding domain"/>
    <property type="match status" value="1"/>
</dbReference>
<reference evidence="5 7" key="1">
    <citation type="submission" date="2018-03" db="EMBL/GenBank/DDBJ databases">
        <title>Genomic Encyclopedia of Archaeal and Bacterial Type Strains, Phase II (KMG-II): from individual species to whole genera.</title>
        <authorList>
            <person name="Goeker M."/>
        </authorList>
    </citation>
    <scope>NUCLEOTIDE SEQUENCE [LARGE SCALE GENOMIC DNA]</scope>
    <source>
        <strain evidence="5 7">DSM 21548</strain>
    </source>
</reference>
<dbReference type="SUPFAM" id="SSF46785">
    <property type="entry name" value="Winged helix' DNA-binding domain"/>
    <property type="match status" value="1"/>
</dbReference>
<dbReference type="RefSeq" id="WP_106562060.1">
    <property type="nucleotide sequence ID" value="NZ_PYAU01000001.1"/>
</dbReference>
<dbReference type="Proteomes" id="UP000241203">
    <property type="component" value="Unassembled WGS sequence"/>
</dbReference>
<accession>A0A2P8GS79</accession>
<dbReference type="Gene3D" id="3.30.70.920">
    <property type="match status" value="1"/>
</dbReference>
<gene>
    <name evidence="5" type="ORF">CLV49_0427</name>
    <name evidence="6" type="ORF">ELQ93_16115</name>
</gene>
<dbReference type="InterPro" id="IPR011008">
    <property type="entry name" value="Dimeric_a/b-barrel"/>
</dbReference>
<evidence type="ECO:0000256" key="2">
    <source>
        <dbReference type="ARBA" id="ARBA00023125"/>
    </source>
</evidence>
<comment type="caution">
    <text evidence="5">The sequence shown here is derived from an EMBL/GenBank/DDBJ whole genome shotgun (WGS) entry which is preliminary data.</text>
</comment>
<protein>
    <submittedName>
        <fullName evidence="5 6">AsnC family transcriptional regulator</fullName>
    </submittedName>
</protein>
<dbReference type="PROSITE" id="PS50956">
    <property type="entry name" value="HTH_ASNC_2"/>
    <property type="match status" value="1"/>
</dbReference>
<dbReference type="GO" id="GO:0043565">
    <property type="term" value="F:sequence-specific DNA binding"/>
    <property type="evidence" value="ECO:0007669"/>
    <property type="project" value="InterPro"/>
</dbReference>
<dbReference type="SUPFAM" id="SSF54909">
    <property type="entry name" value="Dimeric alpha+beta barrel"/>
    <property type="match status" value="1"/>
</dbReference>
<dbReference type="InterPro" id="IPR019885">
    <property type="entry name" value="Tscrpt_reg_HTH_AsnC-type_CS"/>
</dbReference>
<dbReference type="GO" id="GO:0043200">
    <property type="term" value="P:response to amino acid"/>
    <property type="evidence" value="ECO:0007669"/>
    <property type="project" value="TreeGrafter"/>
</dbReference>
<dbReference type="OrthoDB" id="166264at2"/>
<dbReference type="AlphaFoldDB" id="A0A2P8GS79"/>
<keyword evidence="8" id="KW-1185">Reference proteome</keyword>
<dbReference type="InterPro" id="IPR019887">
    <property type="entry name" value="Tscrpt_reg_AsnC/Lrp_C"/>
</dbReference>
<evidence type="ECO:0000313" key="5">
    <source>
        <dbReference type="EMBL" id="PSL36829.1"/>
    </source>
</evidence>
<feature type="domain" description="HTH asnC-type" evidence="4">
    <location>
        <begin position="1"/>
        <end position="64"/>
    </location>
</feature>